<keyword evidence="3" id="KW-1185">Reference proteome</keyword>
<dbReference type="HOGENOM" id="CLU_127580_0_0_7"/>
<name>B9LZQ4_GEODF</name>
<dbReference type="Proteomes" id="UP000007721">
    <property type="component" value="Chromosome"/>
</dbReference>
<dbReference type="STRING" id="316067.Geob_0499"/>
<evidence type="ECO:0008006" key="4">
    <source>
        <dbReference type="Google" id="ProtNLM"/>
    </source>
</evidence>
<dbReference type="EMBL" id="CP001390">
    <property type="protein sequence ID" value="ACM18868.1"/>
    <property type="molecule type" value="Genomic_DNA"/>
</dbReference>
<evidence type="ECO:0000313" key="2">
    <source>
        <dbReference type="EMBL" id="ACM18868.1"/>
    </source>
</evidence>
<protein>
    <recommendedName>
        <fullName evidence="4">Magnesium transporter MgtE intracellular domain-containing protein</fullName>
    </recommendedName>
</protein>
<accession>B9LZQ4</accession>
<dbReference type="RefSeq" id="WP_012645597.1">
    <property type="nucleotide sequence ID" value="NC_011979.1"/>
</dbReference>
<keyword evidence="1" id="KW-0175">Coiled coil</keyword>
<sequence>MKKILLIIPLVAFVMLWHTEMEPSALQRVALAQSPVAATVSPKTDRDEAAALEKQRQQLLEKEAALKAKEEELKKLSASLDSRINELNAARKSMEGSLQTRKKEENERYRKMIKIYKALKPEEAGRLMDKLEEPLVIEMLNQMDQKTAVKLIPYLNQPRVIKWTRDNLVGR</sequence>
<dbReference type="AlphaFoldDB" id="B9LZQ4"/>
<evidence type="ECO:0000256" key="1">
    <source>
        <dbReference type="SAM" id="Coils"/>
    </source>
</evidence>
<reference evidence="2 3" key="1">
    <citation type="submission" date="2009-01" db="EMBL/GenBank/DDBJ databases">
        <title>Complete sequence of Geobacter sp. FRC-32.</title>
        <authorList>
            <consortium name="US DOE Joint Genome Institute"/>
            <person name="Lucas S."/>
            <person name="Copeland A."/>
            <person name="Lapidus A."/>
            <person name="Glavina del Rio T."/>
            <person name="Dalin E."/>
            <person name="Tice H."/>
            <person name="Bruce D."/>
            <person name="Goodwin L."/>
            <person name="Pitluck S."/>
            <person name="Saunders E."/>
            <person name="Brettin T."/>
            <person name="Detter J.C."/>
            <person name="Han C."/>
            <person name="Larimer F."/>
            <person name="Land M."/>
            <person name="Hauser L."/>
            <person name="Kyrpides N."/>
            <person name="Ovchinnikova G."/>
            <person name="Kostka J."/>
            <person name="Richardson P."/>
        </authorList>
    </citation>
    <scope>NUCLEOTIDE SEQUENCE [LARGE SCALE GENOMIC DNA]</scope>
    <source>
        <strain evidence="3">DSM 22248 / JCM 15807 / FRC-32</strain>
    </source>
</reference>
<feature type="coiled-coil region" evidence="1">
    <location>
        <begin position="49"/>
        <end position="107"/>
    </location>
</feature>
<evidence type="ECO:0000313" key="3">
    <source>
        <dbReference type="Proteomes" id="UP000007721"/>
    </source>
</evidence>
<organism evidence="2 3">
    <name type="scientific">Geotalea daltonii (strain DSM 22248 / JCM 15807 / FRC-32)</name>
    <name type="common">Geobacter daltonii</name>
    <dbReference type="NCBI Taxonomy" id="316067"/>
    <lineage>
        <taxon>Bacteria</taxon>
        <taxon>Pseudomonadati</taxon>
        <taxon>Thermodesulfobacteriota</taxon>
        <taxon>Desulfuromonadia</taxon>
        <taxon>Geobacterales</taxon>
        <taxon>Geobacteraceae</taxon>
        <taxon>Geotalea</taxon>
    </lineage>
</organism>
<dbReference type="eggNOG" id="COG3334">
    <property type="taxonomic scope" value="Bacteria"/>
</dbReference>
<gene>
    <name evidence="2" type="ordered locus">Geob_0499</name>
</gene>
<dbReference type="KEGG" id="geo:Geob_0499"/>
<dbReference type="OrthoDB" id="5397685at2"/>
<proteinExistence type="predicted"/>